<dbReference type="Pfam" id="PF00903">
    <property type="entry name" value="Glyoxalase"/>
    <property type="match status" value="1"/>
</dbReference>
<feature type="domain" description="VOC" evidence="1">
    <location>
        <begin position="2"/>
        <end position="120"/>
    </location>
</feature>
<evidence type="ECO:0000313" key="3">
    <source>
        <dbReference type="EMBL" id="TMP58577.1"/>
    </source>
</evidence>
<reference evidence="3" key="3">
    <citation type="submission" date="2019-09" db="EMBL/GenBank/DDBJ databases">
        <title>Co-occurence of chitin degradation, pigmentation and bioactivity in marine Pseudoalteromonas.</title>
        <authorList>
            <person name="Sonnenschein E.C."/>
            <person name="Bech P.K."/>
        </authorList>
    </citation>
    <scope>NUCLEOTIDE SEQUENCE</scope>
    <source>
        <strain evidence="3">S2231</strain>
    </source>
</reference>
<dbReference type="InterPro" id="IPR004360">
    <property type="entry name" value="Glyas_Fos-R_dOase_dom"/>
</dbReference>
<protein>
    <recommendedName>
        <fullName evidence="1">VOC domain-containing protein</fullName>
    </recommendedName>
</protein>
<reference evidence="3 5" key="1">
    <citation type="submission" date="2017-12" db="EMBL/GenBank/DDBJ databases">
        <authorList>
            <person name="Paulsen S."/>
            <person name="Gram L.K."/>
        </authorList>
    </citation>
    <scope>NUCLEOTIDE SEQUENCE [LARGE SCALE GENOMIC DNA]</scope>
    <source>
        <strain evidence="3 5">S2231</strain>
        <strain evidence="2">S2233</strain>
    </source>
</reference>
<dbReference type="InterPro" id="IPR051332">
    <property type="entry name" value="Fosfomycin_Res_Enzymes"/>
</dbReference>
<dbReference type="InterPro" id="IPR037523">
    <property type="entry name" value="VOC_core"/>
</dbReference>
<comment type="caution">
    <text evidence="3">The sequence shown here is derived from an EMBL/GenBank/DDBJ whole genome shotgun (WGS) entry which is preliminary data.</text>
</comment>
<dbReference type="PROSITE" id="PS51819">
    <property type="entry name" value="VOC"/>
    <property type="match status" value="1"/>
</dbReference>
<name>A0A5S3XNJ8_9GAMM</name>
<evidence type="ECO:0000313" key="2">
    <source>
        <dbReference type="EMBL" id="TMP43863.1"/>
    </source>
</evidence>
<evidence type="ECO:0000313" key="4">
    <source>
        <dbReference type="Proteomes" id="UP000305730"/>
    </source>
</evidence>
<dbReference type="Proteomes" id="UP000307706">
    <property type="component" value="Unassembled WGS sequence"/>
</dbReference>
<keyword evidence="4" id="KW-1185">Reference proteome</keyword>
<dbReference type="InterPro" id="IPR029068">
    <property type="entry name" value="Glyas_Bleomycin-R_OHBP_Dase"/>
</dbReference>
<dbReference type="SUPFAM" id="SSF54593">
    <property type="entry name" value="Glyoxalase/Bleomycin resistance protein/Dihydroxybiphenyl dioxygenase"/>
    <property type="match status" value="1"/>
</dbReference>
<dbReference type="OrthoDB" id="9789841at2"/>
<evidence type="ECO:0000259" key="1">
    <source>
        <dbReference type="PROSITE" id="PS51819"/>
    </source>
</evidence>
<evidence type="ECO:0000313" key="5">
    <source>
        <dbReference type="Proteomes" id="UP000307706"/>
    </source>
</evidence>
<accession>A0A5S3XNJ8</accession>
<sequence>MQLNHINILTTDVARSVAFYEKLFGARKIFEFHQNKVVCIINGFEFFIQKVDEVIYPEHFHLGIRTDHSKLDALYQVARDLKVPFIKGSNPEPDVFEYDEYRTAFYLIDPDGLEIEVYTPDKFVLDDDQEQAHTRSSLCVNG</sequence>
<dbReference type="Gene3D" id="3.10.180.10">
    <property type="entry name" value="2,3-Dihydroxybiphenyl 1,2-Dioxygenase, domain 1"/>
    <property type="match status" value="1"/>
</dbReference>
<gene>
    <name evidence="3" type="ORF">CWB96_11930</name>
    <name evidence="2" type="ORF">CWB97_07560</name>
</gene>
<dbReference type="RefSeq" id="WP_138596211.1">
    <property type="nucleotide sequence ID" value="NZ_PNCK01000026.1"/>
</dbReference>
<organism evidence="3 5">
    <name type="scientific">Pseudoalteromonas citrea</name>
    <dbReference type="NCBI Taxonomy" id="43655"/>
    <lineage>
        <taxon>Bacteria</taxon>
        <taxon>Pseudomonadati</taxon>
        <taxon>Pseudomonadota</taxon>
        <taxon>Gammaproteobacteria</taxon>
        <taxon>Alteromonadales</taxon>
        <taxon>Pseudoalteromonadaceae</taxon>
        <taxon>Pseudoalteromonas</taxon>
    </lineage>
</organism>
<dbReference type="CDD" id="cd06587">
    <property type="entry name" value="VOC"/>
    <property type="match status" value="1"/>
</dbReference>
<dbReference type="PANTHER" id="PTHR36113:SF3">
    <property type="entry name" value="SLL5075 PROTEIN"/>
    <property type="match status" value="1"/>
</dbReference>
<dbReference type="EMBL" id="PNCK01000026">
    <property type="protein sequence ID" value="TMP43863.1"/>
    <property type="molecule type" value="Genomic_DNA"/>
</dbReference>
<dbReference type="EMBL" id="PNCL01000056">
    <property type="protein sequence ID" value="TMP58577.1"/>
    <property type="molecule type" value="Genomic_DNA"/>
</dbReference>
<reference evidence="4 5" key="2">
    <citation type="submission" date="2019-06" db="EMBL/GenBank/DDBJ databases">
        <title>Co-occurence of chitin degradation, pigmentation and bioactivity in marine Pseudoalteromonas.</title>
        <authorList>
            <person name="Sonnenschein E.C."/>
            <person name="Bech P.K."/>
        </authorList>
    </citation>
    <scope>NUCLEOTIDE SEQUENCE [LARGE SCALE GENOMIC DNA]</scope>
    <source>
        <strain evidence="5">S2231</strain>
        <strain evidence="2 4">S2233</strain>
    </source>
</reference>
<proteinExistence type="predicted"/>
<dbReference type="AlphaFoldDB" id="A0A5S3XNJ8"/>
<dbReference type="Proteomes" id="UP000305730">
    <property type="component" value="Unassembled WGS sequence"/>
</dbReference>
<dbReference type="PANTHER" id="PTHR36113">
    <property type="entry name" value="LYASE, PUTATIVE-RELATED-RELATED"/>
    <property type="match status" value="1"/>
</dbReference>